<sequence length="327" mass="37024">MSCCLEFLTTLGAIVLLYFLYECLKSPVKLLYYQWLEREKKLPPLTDKYGKWAAITGSTDGIGKAYSRELARKGFNIVLIARNEEKLRQTAKEIEQDFGVEVSTIKADFSHGAVIYDKLFQDLEKRPIRLFVNNVGIGHNPPGIIPTYDAQHLWDMIHVNIAAVTQLSRHFVNLWLRQGVTGCLVNVSSILEMQPCPYGSVYGATKAYITSFTKALQLEVESFGINIQLLSPAGVRTKINKYSSWILKGNLIVPTAEDYAKWAVNTLGKTRASTGYFWHGIQTTVLKLIPTRWRSELIIKLAKITVDDTTNINEDDIRRKYGLSQKL</sequence>
<comment type="subcellular location">
    <subcellularLocation>
        <location evidence="1">Endoplasmic reticulum</location>
    </subcellularLocation>
</comment>
<reference evidence="5" key="1">
    <citation type="submission" date="2020-05" db="UniProtKB">
        <authorList>
            <consortium name="EnsemblMetazoa"/>
        </authorList>
    </citation>
    <scope>IDENTIFICATION</scope>
    <source>
        <strain evidence="5">Aabys</strain>
    </source>
</reference>
<evidence type="ECO:0000256" key="2">
    <source>
        <dbReference type="ARBA" id="ARBA00022857"/>
    </source>
</evidence>
<dbReference type="OrthoDB" id="5545019at2759"/>
<dbReference type="Gene3D" id="3.40.50.720">
    <property type="entry name" value="NAD(P)-binding Rossmann-like Domain"/>
    <property type="match status" value="1"/>
</dbReference>
<dbReference type="SUPFAM" id="SSF51735">
    <property type="entry name" value="NAD(P)-binding Rossmann-fold domains"/>
    <property type="match status" value="1"/>
</dbReference>
<evidence type="ECO:0000256" key="3">
    <source>
        <dbReference type="ARBA" id="ARBA00023002"/>
    </source>
</evidence>
<dbReference type="InterPro" id="IPR020904">
    <property type="entry name" value="Sc_DH/Rdtase_CS"/>
</dbReference>
<dbReference type="PANTHER" id="PTHR43899">
    <property type="entry name" value="RH59310P"/>
    <property type="match status" value="1"/>
</dbReference>
<evidence type="ECO:0000313" key="5">
    <source>
        <dbReference type="EnsemblMetazoa" id="MDOA013125-PA"/>
    </source>
</evidence>
<dbReference type="PRINTS" id="PR00080">
    <property type="entry name" value="SDRFAMILY"/>
</dbReference>
<dbReference type="FunFam" id="3.40.50.720:FF:000137">
    <property type="entry name" value="Hydroxysteroid (17-beta) dehydrogenase 3"/>
    <property type="match status" value="1"/>
</dbReference>
<accession>A0A1I8NA27</accession>
<dbReference type="VEuPathDB" id="VectorBase:MDOA013125"/>
<evidence type="ECO:0008006" key="6">
    <source>
        <dbReference type="Google" id="ProtNLM"/>
    </source>
</evidence>
<dbReference type="InterPro" id="IPR051019">
    <property type="entry name" value="VLCFA-Steroid_DH"/>
</dbReference>
<dbReference type="Pfam" id="PF00106">
    <property type="entry name" value="adh_short"/>
    <property type="match status" value="1"/>
</dbReference>
<organism evidence="5">
    <name type="scientific">Musca domestica</name>
    <name type="common">House fly</name>
    <dbReference type="NCBI Taxonomy" id="7370"/>
    <lineage>
        <taxon>Eukaryota</taxon>
        <taxon>Metazoa</taxon>
        <taxon>Ecdysozoa</taxon>
        <taxon>Arthropoda</taxon>
        <taxon>Hexapoda</taxon>
        <taxon>Insecta</taxon>
        <taxon>Pterygota</taxon>
        <taxon>Neoptera</taxon>
        <taxon>Endopterygota</taxon>
        <taxon>Diptera</taxon>
        <taxon>Brachycera</taxon>
        <taxon>Muscomorpha</taxon>
        <taxon>Muscoidea</taxon>
        <taxon>Muscidae</taxon>
        <taxon>Musca</taxon>
    </lineage>
</organism>
<dbReference type="AlphaFoldDB" id="A0A1I8NA27"/>
<keyword evidence="2" id="KW-0521">NADP</keyword>
<protein>
    <recommendedName>
        <fullName evidence="6">Short chain dehydrogenase</fullName>
    </recommendedName>
</protein>
<dbReference type="PIRSF" id="PIRSF000126">
    <property type="entry name" value="11-beta-HSD1"/>
    <property type="match status" value="1"/>
</dbReference>
<keyword evidence="3" id="KW-0560">Oxidoreductase</keyword>
<name>A0A1I8NA27_MUSDO</name>
<dbReference type="PRINTS" id="PR00081">
    <property type="entry name" value="GDHRDH"/>
</dbReference>
<dbReference type="InterPro" id="IPR036291">
    <property type="entry name" value="NAD(P)-bd_dom_sf"/>
</dbReference>
<gene>
    <name evidence="5" type="primary">101893115</name>
</gene>
<dbReference type="GO" id="GO:0016491">
    <property type="term" value="F:oxidoreductase activity"/>
    <property type="evidence" value="ECO:0007669"/>
    <property type="project" value="UniProtKB-KW"/>
</dbReference>
<dbReference type="PANTHER" id="PTHR43899:SF9">
    <property type="entry name" value="MIP25013P-RELATED"/>
    <property type="match status" value="1"/>
</dbReference>
<dbReference type="InterPro" id="IPR002347">
    <property type="entry name" value="SDR_fam"/>
</dbReference>
<dbReference type="PROSITE" id="PS00061">
    <property type="entry name" value="ADH_SHORT"/>
    <property type="match status" value="1"/>
</dbReference>
<dbReference type="CDD" id="cd05356">
    <property type="entry name" value="17beta-HSD1_like_SDR_c"/>
    <property type="match status" value="1"/>
</dbReference>
<proteinExistence type="inferred from homology"/>
<dbReference type="GO" id="GO:0005783">
    <property type="term" value="C:endoplasmic reticulum"/>
    <property type="evidence" value="ECO:0007669"/>
    <property type="project" value="UniProtKB-SubCell"/>
</dbReference>
<dbReference type="VEuPathDB" id="VectorBase:MDOMA2_004999"/>
<evidence type="ECO:0000256" key="1">
    <source>
        <dbReference type="ARBA" id="ARBA00004240"/>
    </source>
</evidence>
<evidence type="ECO:0000256" key="4">
    <source>
        <dbReference type="RuleBase" id="RU000363"/>
    </source>
</evidence>
<dbReference type="EnsemblMetazoa" id="MDOA013125-RA">
    <property type="protein sequence ID" value="MDOA013125-PA"/>
    <property type="gene ID" value="MDOA013125"/>
</dbReference>
<dbReference type="STRING" id="7370.A0A1I8NA27"/>
<dbReference type="eggNOG" id="KOG1014">
    <property type="taxonomic scope" value="Eukaryota"/>
</dbReference>
<comment type="similarity">
    <text evidence="4">Belongs to the short-chain dehydrogenases/reductases (SDR) family.</text>
</comment>